<keyword evidence="1 5" id="KW-0031">Aminopeptidase</keyword>
<comment type="function">
    <text evidence="5">Cotranslationally removes the N-terminal methionine from nascent proteins. The N-terminal methionine is often cleaved when the second residue in the primary sequence is small and uncharged (Met-Ala-, Cys, Gly, Pro, Ser, Thr, or Val).</text>
</comment>
<evidence type="ECO:0000256" key="5">
    <source>
        <dbReference type="RuleBase" id="RU003653"/>
    </source>
</evidence>
<dbReference type="InterPro" id="IPR000994">
    <property type="entry name" value="Pept_M24"/>
</dbReference>
<evidence type="ECO:0000313" key="7">
    <source>
        <dbReference type="EMBL" id="KFM57911.1"/>
    </source>
</evidence>
<accession>A0A087SYH2</accession>
<dbReference type="HAMAP" id="MF_01974">
    <property type="entry name" value="MetAP_1"/>
    <property type="match status" value="1"/>
</dbReference>
<dbReference type="GO" id="GO:0006508">
    <property type="term" value="P:proteolysis"/>
    <property type="evidence" value="ECO:0007669"/>
    <property type="project" value="UniProtKB-KW"/>
</dbReference>
<proteinExistence type="inferred from homology"/>
<reference evidence="7 8" key="1">
    <citation type="submission" date="2013-11" db="EMBL/GenBank/DDBJ databases">
        <title>Genome sequencing of Stegodyphus mimosarum.</title>
        <authorList>
            <person name="Bechsgaard J."/>
        </authorList>
    </citation>
    <scope>NUCLEOTIDE SEQUENCE [LARGE SCALE GENOMIC DNA]</scope>
</reference>
<evidence type="ECO:0000256" key="1">
    <source>
        <dbReference type="ARBA" id="ARBA00022438"/>
    </source>
</evidence>
<dbReference type="OMA" id="SSKMYVM"/>
<dbReference type="PANTHER" id="PTHR43330:SF8">
    <property type="entry name" value="METHIONINE AMINOPEPTIDASE 1D, MITOCHONDRIAL"/>
    <property type="match status" value="1"/>
</dbReference>
<organism evidence="7 8">
    <name type="scientific">Stegodyphus mimosarum</name>
    <name type="common">African social velvet spider</name>
    <dbReference type="NCBI Taxonomy" id="407821"/>
    <lineage>
        <taxon>Eukaryota</taxon>
        <taxon>Metazoa</taxon>
        <taxon>Ecdysozoa</taxon>
        <taxon>Arthropoda</taxon>
        <taxon>Chelicerata</taxon>
        <taxon>Arachnida</taxon>
        <taxon>Araneae</taxon>
        <taxon>Araneomorphae</taxon>
        <taxon>Entelegynae</taxon>
        <taxon>Eresoidea</taxon>
        <taxon>Eresidae</taxon>
        <taxon>Stegodyphus</taxon>
    </lineage>
</organism>
<name>A0A087SYH2_STEMI</name>
<sequence>MSVFVKKVFHSRCARIQFPKCVSYLIQHGISSLFQFLSLSLQNNVEYSYRNFSRLPKWFRMEKNKYDIVDIGEVGPKRKIPRHIEKPSYAETGVAEEADDDIEILNENKLKKMRQSCALAKLVLEEIGRHIGVGVTTDELDCVAHTLCISYGAYPSPLNYRGFPKSICTSVNNIACHGIPDDRKLKDGDIISVDVSVFYNGFHGDCASTFCVGDVDIKGRRLVKVASLCLEEAIRICCPDQMLCQIGKTISTVAKSYGYSVIPAFCGHGIGSSFHSHPNILHYENEEEGIMSKGMIFTIEPVICEGKPDIVILEDGWTATTEDNSRSAQFEHTILITETAAEILTVSSAFKTA</sequence>
<dbReference type="GO" id="GO:0046872">
    <property type="term" value="F:metal ion binding"/>
    <property type="evidence" value="ECO:0007669"/>
    <property type="project" value="UniProtKB-KW"/>
</dbReference>
<comment type="catalytic activity">
    <reaction evidence="5">
        <text>Release of N-terminal amino acids, preferentially methionine, from peptides and arylamides.</text>
        <dbReference type="EC" id="3.4.11.18"/>
    </reaction>
</comment>
<dbReference type="GO" id="GO:0004239">
    <property type="term" value="F:initiator methionyl aminopeptidase activity"/>
    <property type="evidence" value="ECO:0007669"/>
    <property type="project" value="UniProtKB-EC"/>
</dbReference>
<evidence type="ECO:0000259" key="6">
    <source>
        <dbReference type="Pfam" id="PF00557"/>
    </source>
</evidence>
<dbReference type="NCBIfam" id="TIGR00500">
    <property type="entry name" value="met_pdase_I"/>
    <property type="match status" value="1"/>
</dbReference>
<dbReference type="InterPro" id="IPR036005">
    <property type="entry name" value="Creatinase/aminopeptidase-like"/>
</dbReference>
<comment type="similarity">
    <text evidence="5">Belongs to the peptidase M24A family.</text>
</comment>
<keyword evidence="8" id="KW-1185">Reference proteome</keyword>
<dbReference type="InterPro" id="IPR002467">
    <property type="entry name" value="Pept_M24A_MAP1"/>
</dbReference>
<dbReference type="GO" id="GO:0070006">
    <property type="term" value="F:metalloaminopeptidase activity"/>
    <property type="evidence" value="ECO:0007669"/>
    <property type="project" value="InterPro"/>
</dbReference>
<gene>
    <name evidence="7" type="ORF">X975_17369</name>
</gene>
<evidence type="ECO:0000256" key="3">
    <source>
        <dbReference type="ARBA" id="ARBA00022723"/>
    </source>
</evidence>
<dbReference type="InterPro" id="IPR001714">
    <property type="entry name" value="Pept_M24_MAP"/>
</dbReference>
<dbReference type="Pfam" id="PF00557">
    <property type="entry name" value="Peptidase_M24"/>
    <property type="match status" value="1"/>
</dbReference>
<dbReference type="STRING" id="407821.A0A087SYH2"/>
<keyword evidence="3 5" id="KW-0479">Metal-binding</keyword>
<keyword evidence="4" id="KW-0378">Hydrolase</keyword>
<dbReference type="PANTHER" id="PTHR43330">
    <property type="entry name" value="METHIONINE AMINOPEPTIDASE"/>
    <property type="match status" value="1"/>
</dbReference>
<dbReference type="CDD" id="cd01086">
    <property type="entry name" value="MetAP1"/>
    <property type="match status" value="1"/>
</dbReference>
<dbReference type="EMBL" id="KK112540">
    <property type="protein sequence ID" value="KFM57911.1"/>
    <property type="molecule type" value="Genomic_DNA"/>
</dbReference>
<evidence type="ECO:0000313" key="8">
    <source>
        <dbReference type="Proteomes" id="UP000054359"/>
    </source>
</evidence>
<keyword evidence="2 5" id="KW-0645">Protease</keyword>
<dbReference type="Gene3D" id="3.90.230.10">
    <property type="entry name" value="Creatinase/methionine aminopeptidase superfamily"/>
    <property type="match status" value="1"/>
</dbReference>
<dbReference type="EC" id="3.4.11.18" evidence="5"/>
<dbReference type="Proteomes" id="UP000054359">
    <property type="component" value="Unassembled WGS sequence"/>
</dbReference>
<dbReference type="AlphaFoldDB" id="A0A087SYH2"/>
<protein>
    <recommendedName>
        <fullName evidence="5">Methionine aminopeptidase</fullName>
        <ecNumber evidence="5">3.4.11.18</ecNumber>
    </recommendedName>
</protein>
<feature type="domain" description="Peptidase M24" evidence="6">
    <location>
        <begin position="111"/>
        <end position="338"/>
    </location>
</feature>
<dbReference type="OrthoDB" id="6413295at2759"/>
<dbReference type="SUPFAM" id="SSF55920">
    <property type="entry name" value="Creatinase/aminopeptidase"/>
    <property type="match status" value="1"/>
</dbReference>
<comment type="cofactor">
    <cofactor evidence="5">
        <name>Co(2+)</name>
        <dbReference type="ChEBI" id="CHEBI:48828"/>
    </cofactor>
    <cofactor evidence="5">
        <name>Zn(2+)</name>
        <dbReference type="ChEBI" id="CHEBI:29105"/>
    </cofactor>
    <cofactor evidence="5">
        <name>Mn(2+)</name>
        <dbReference type="ChEBI" id="CHEBI:29035"/>
    </cofactor>
    <cofactor evidence="5">
        <name>Fe(2+)</name>
        <dbReference type="ChEBI" id="CHEBI:29033"/>
    </cofactor>
    <text evidence="5">Binds 2 divalent metal cations per subunit. Has a high-affinity and a low affinity metal-binding site. The true nature of the physiological cofactor is under debate. The enzyme is active with cobalt, zinc, manganese or divalent iron ions.</text>
</comment>
<dbReference type="PROSITE" id="PS00680">
    <property type="entry name" value="MAP_1"/>
    <property type="match status" value="1"/>
</dbReference>
<evidence type="ECO:0000256" key="2">
    <source>
        <dbReference type="ARBA" id="ARBA00022670"/>
    </source>
</evidence>
<dbReference type="PRINTS" id="PR00599">
    <property type="entry name" value="MAPEPTIDASE"/>
</dbReference>
<evidence type="ECO:0000256" key="4">
    <source>
        <dbReference type="ARBA" id="ARBA00022801"/>
    </source>
</evidence>
<feature type="non-terminal residue" evidence="7">
    <location>
        <position position="353"/>
    </location>
</feature>